<dbReference type="FunFam" id="3.40.710.10:FF:000024">
    <property type="entry name" value="Penicillin-binding protein 2"/>
    <property type="match status" value="1"/>
</dbReference>
<proteinExistence type="predicted"/>
<dbReference type="Proteomes" id="UP000587586">
    <property type="component" value="Unassembled WGS sequence"/>
</dbReference>
<dbReference type="InterPro" id="IPR017790">
    <property type="entry name" value="Penicillin-binding_protein_2"/>
</dbReference>
<evidence type="ECO:0000313" key="18">
    <source>
        <dbReference type="EMBL" id="GFO69151.1"/>
    </source>
</evidence>
<evidence type="ECO:0000256" key="7">
    <source>
        <dbReference type="ARBA" id="ARBA00022692"/>
    </source>
</evidence>
<evidence type="ECO:0000256" key="3">
    <source>
        <dbReference type="ARBA" id="ARBA00022475"/>
    </source>
</evidence>
<reference evidence="19" key="1">
    <citation type="submission" date="2020-06" db="EMBL/GenBank/DDBJ databases">
        <title>Draft genomic sequecing of Geomonas sp. Red745.</title>
        <authorList>
            <person name="Itoh H."/>
            <person name="Xu Z.X."/>
            <person name="Ushijima N."/>
            <person name="Masuda Y."/>
            <person name="Shiratori Y."/>
            <person name="Senoo K."/>
        </authorList>
    </citation>
    <scope>NUCLEOTIDE SEQUENCE [LARGE SCALE GENOMIC DNA]</scope>
    <source>
        <strain evidence="19">Red745</strain>
    </source>
</reference>
<dbReference type="InterPro" id="IPR036138">
    <property type="entry name" value="PBP_dimer_sf"/>
</dbReference>
<keyword evidence="11 15" id="KW-1133">Transmembrane helix</keyword>
<feature type="domain" description="Penicillin-binding protein dimerisation" evidence="17">
    <location>
        <begin position="60"/>
        <end position="231"/>
    </location>
</feature>
<keyword evidence="9" id="KW-0133">Cell shape</keyword>
<evidence type="ECO:0000259" key="16">
    <source>
        <dbReference type="Pfam" id="PF00905"/>
    </source>
</evidence>
<keyword evidence="19" id="KW-1185">Reference proteome</keyword>
<sequence>MKAHSGIIPDGDGSRRIIWISFGAFAMFFLLLSRLWYLQMIDTDNLLDQSENNRLRFVPVAAPRGAILDRNGKVLVSNTPSFSVAVIPKDVKDREQLVSSLARLLKLDPKEIQDKWNKGQGRAKYYPLVVASNISRDQMEYLEENRLSLSGVNIEMKPVRAYPNGELASHLLGYLGEVSEEELGNERYKDYNAGDYTGKSGIEKSWETFLHGTDGGRQIEVDARGRFLRTVEETASTVGNSVMLTIDLDMQKIAEQAFGDKAGAAVAIDVNTGEVLAFASNPGFDPALFTGRLPPDKWKEYLEDKRHPLENKALKGMYPPGSTFKIITAIAGIEEGLIDAHSSVDCPGYYKFGNATFKCWDKKGHGHVELRKALRESCDVYFYKLAERLGVNRIAAYAKKFGLGAPMGIGLDNEKGGVIPTEEWKRKRFGTKWFSGETLSVGIGQGYVLATPVQLASMIATVANDGVIYQPHLVKRIVDLDGKPIKEFPAQQVGRANIKPSTFKLIKEGLFAVVNEPHGTGGMARLAEVKVAGKTGSSQVVKMRDSKGEVPYQFRDHALFVAFAPLEKPEIAVAVIVEHGEHGGSAAAPIAGKLLRAYFEGKGVIKKPVSKQEAKGEQAGDAGNSGTTPAAEEETE</sequence>
<organism evidence="18 19">
    <name type="scientific">Geomonas limicola</name>
    <dbReference type="NCBI Taxonomy" id="2740186"/>
    <lineage>
        <taxon>Bacteria</taxon>
        <taxon>Pseudomonadati</taxon>
        <taxon>Thermodesulfobacteriota</taxon>
        <taxon>Desulfuromonadia</taxon>
        <taxon>Geobacterales</taxon>
        <taxon>Geobacteraceae</taxon>
        <taxon>Geomonas</taxon>
    </lineage>
</organism>
<evidence type="ECO:0000313" key="19">
    <source>
        <dbReference type="Proteomes" id="UP000587586"/>
    </source>
</evidence>
<evidence type="ECO:0000256" key="6">
    <source>
        <dbReference type="ARBA" id="ARBA00022670"/>
    </source>
</evidence>
<comment type="subcellular location">
    <subcellularLocation>
        <location evidence="2">Cell membrane</location>
    </subcellularLocation>
    <subcellularLocation>
        <location evidence="1">Membrane</location>
        <topology evidence="1">Single-pass membrane protein</topology>
    </subcellularLocation>
</comment>
<evidence type="ECO:0000256" key="8">
    <source>
        <dbReference type="ARBA" id="ARBA00022801"/>
    </source>
</evidence>
<dbReference type="Gene3D" id="3.90.1310.10">
    <property type="entry name" value="Penicillin-binding protein 2a (Domain 2)"/>
    <property type="match status" value="1"/>
</dbReference>
<dbReference type="InterPro" id="IPR001460">
    <property type="entry name" value="PCN-bd_Tpept"/>
</dbReference>
<protein>
    <submittedName>
        <fullName evidence="18">Penicillin-binding protein 2</fullName>
    </submittedName>
</protein>
<feature type="region of interest" description="Disordered" evidence="14">
    <location>
        <begin position="608"/>
        <end position="636"/>
    </location>
</feature>
<keyword evidence="13" id="KW-0961">Cell wall biogenesis/degradation</keyword>
<evidence type="ECO:0000256" key="12">
    <source>
        <dbReference type="ARBA" id="ARBA00023136"/>
    </source>
</evidence>
<dbReference type="NCBIfam" id="TIGR03423">
    <property type="entry name" value="pbp2_mrdA"/>
    <property type="match status" value="1"/>
</dbReference>
<keyword evidence="4" id="KW-0997">Cell inner membrane</keyword>
<dbReference type="PANTHER" id="PTHR30627">
    <property type="entry name" value="PEPTIDOGLYCAN D,D-TRANSPEPTIDASE"/>
    <property type="match status" value="1"/>
</dbReference>
<dbReference type="Pfam" id="PF00905">
    <property type="entry name" value="Transpeptidase"/>
    <property type="match status" value="1"/>
</dbReference>
<evidence type="ECO:0000256" key="1">
    <source>
        <dbReference type="ARBA" id="ARBA00004167"/>
    </source>
</evidence>
<dbReference type="SUPFAM" id="SSF56519">
    <property type="entry name" value="Penicillin binding protein dimerisation domain"/>
    <property type="match status" value="1"/>
</dbReference>
<feature type="transmembrane region" description="Helical" evidence="15">
    <location>
        <begin position="17"/>
        <end position="37"/>
    </location>
</feature>
<dbReference type="GO" id="GO:0005886">
    <property type="term" value="C:plasma membrane"/>
    <property type="evidence" value="ECO:0007669"/>
    <property type="project" value="UniProtKB-SubCell"/>
</dbReference>
<dbReference type="PANTHER" id="PTHR30627:SF2">
    <property type="entry name" value="PEPTIDOGLYCAN D,D-TRANSPEPTIDASE MRDA"/>
    <property type="match status" value="1"/>
</dbReference>
<gene>
    <name evidence="18" type="primary">mrdA</name>
    <name evidence="18" type="ORF">GMLC_27300</name>
</gene>
<dbReference type="Gene3D" id="3.40.710.10">
    <property type="entry name" value="DD-peptidase/beta-lactamase superfamily"/>
    <property type="match status" value="1"/>
</dbReference>
<dbReference type="GO" id="GO:0008658">
    <property type="term" value="F:penicillin binding"/>
    <property type="evidence" value="ECO:0007669"/>
    <property type="project" value="InterPro"/>
</dbReference>
<evidence type="ECO:0000256" key="14">
    <source>
        <dbReference type="SAM" id="MobiDB-lite"/>
    </source>
</evidence>
<dbReference type="Gene3D" id="3.30.1390.30">
    <property type="entry name" value="Penicillin-binding protein 2a, domain 3"/>
    <property type="match status" value="1"/>
</dbReference>
<evidence type="ECO:0000256" key="15">
    <source>
        <dbReference type="SAM" id="Phobius"/>
    </source>
</evidence>
<dbReference type="AlphaFoldDB" id="A0A6V8N9E0"/>
<dbReference type="RefSeq" id="WP_183361727.1">
    <property type="nucleotide sequence ID" value="NZ_BLXZ01000005.1"/>
</dbReference>
<dbReference type="SUPFAM" id="SSF56601">
    <property type="entry name" value="beta-lactamase/transpeptidase-like"/>
    <property type="match status" value="1"/>
</dbReference>
<dbReference type="GO" id="GO:0008360">
    <property type="term" value="P:regulation of cell shape"/>
    <property type="evidence" value="ECO:0007669"/>
    <property type="project" value="UniProtKB-KW"/>
</dbReference>
<keyword evidence="5" id="KW-0121">Carboxypeptidase</keyword>
<evidence type="ECO:0000256" key="4">
    <source>
        <dbReference type="ARBA" id="ARBA00022519"/>
    </source>
</evidence>
<keyword evidence="12 15" id="KW-0472">Membrane</keyword>
<evidence type="ECO:0000259" key="17">
    <source>
        <dbReference type="Pfam" id="PF03717"/>
    </source>
</evidence>
<evidence type="ECO:0000256" key="5">
    <source>
        <dbReference type="ARBA" id="ARBA00022645"/>
    </source>
</evidence>
<name>A0A6V8N9E0_9BACT</name>
<dbReference type="EMBL" id="BLXZ01000005">
    <property type="protein sequence ID" value="GFO69151.1"/>
    <property type="molecule type" value="Genomic_DNA"/>
</dbReference>
<dbReference type="GO" id="GO:0006508">
    <property type="term" value="P:proteolysis"/>
    <property type="evidence" value="ECO:0007669"/>
    <property type="project" value="UniProtKB-KW"/>
</dbReference>
<keyword evidence="6" id="KW-0645">Protease</keyword>
<keyword evidence="10" id="KW-0573">Peptidoglycan synthesis</keyword>
<dbReference type="InterPro" id="IPR050515">
    <property type="entry name" value="Beta-lactam/transpept"/>
</dbReference>
<feature type="domain" description="Penicillin-binding protein transpeptidase" evidence="16">
    <location>
        <begin position="263"/>
        <end position="595"/>
    </location>
</feature>
<evidence type="ECO:0000256" key="11">
    <source>
        <dbReference type="ARBA" id="ARBA00022989"/>
    </source>
</evidence>
<keyword evidence="3" id="KW-1003">Cell membrane</keyword>
<evidence type="ECO:0000256" key="10">
    <source>
        <dbReference type="ARBA" id="ARBA00022984"/>
    </source>
</evidence>
<dbReference type="Pfam" id="PF03717">
    <property type="entry name" value="PBP_dimer"/>
    <property type="match status" value="1"/>
</dbReference>
<dbReference type="GO" id="GO:0009252">
    <property type="term" value="P:peptidoglycan biosynthetic process"/>
    <property type="evidence" value="ECO:0007669"/>
    <property type="project" value="UniProtKB-KW"/>
</dbReference>
<accession>A0A6V8N9E0</accession>
<dbReference type="GO" id="GO:0071972">
    <property type="term" value="F:peptidoglycan L,D-transpeptidase activity"/>
    <property type="evidence" value="ECO:0007669"/>
    <property type="project" value="TreeGrafter"/>
</dbReference>
<keyword evidence="8" id="KW-0378">Hydrolase</keyword>
<evidence type="ECO:0000256" key="9">
    <source>
        <dbReference type="ARBA" id="ARBA00022960"/>
    </source>
</evidence>
<evidence type="ECO:0000256" key="13">
    <source>
        <dbReference type="ARBA" id="ARBA00023316"/>
    </source>
</evidence>
<dbReference type="GO" id="GO:0071555">
    <property type="term" value="P:cell wall organization"/>
    <property type="evidence" value="ECO:0007669"/>
    <property type="project" value="UniProtKB-KW"/>
</dbReference>
<dbReference type="GO" id="GO:0009002">
    <property type="term" value="F:serine-type D-Ala-D-Ala carboxypeptidase activity"/>
    <property type="evidence" value="ECO:0007669"/>
    <property type="project" value="InterPro"/>
</dbReference>
<dbReference type="InterPro" id="IPR005311">
    <property type="entry name" value="PBP_dimer"/>
</dbReference>
<dbReference type="InterPro" id="IPR012338">
    <property type="entry name" value="Beta-lactam/transpept-like"/>
</dbReference>
<comment type="caution">
    <text evidence="18">The sequence shown here is derived from an EMBL/GenBank/DDBJ whole genome shotgun (WGS) entry which is preliminary data.</text>
</comment>
<evidence type="ECO:0000256" key="2">
    <source>
        <dbReference type="ARBA" id="ARBA00004236"/>
    </source>
</evidence>
<keyword evidence="7 15" id="KW-0812">Transmembrane</keyword>